<comment type="caution">
    <text evidence="3">The sequence shown here is derived from an EMBL/GenBank/DDBJ whole genome shotgun (WGS) entry which is preliminary data.</text>
</comment>
<dbReference type="GO" id="GO:0008237">
    <property type="term" value="F:metallopeptidase activity"/>
    <property type="evidence" value="ECO:0007669"/>
    <property type="project" value="UniProtKB-KW"/>
</dbReference>
<dbReference type="InterPro" id="IPR003675">
    <property type="entry name" value="Rce1/LyrA-like_dom"/>
</dbReference>
<accession>A0A2A2F886</accession>
<organism evidence="3 4">
    <name type="scientific">Halorubrum salipaludis</name>
    <dbReference type="NCBI Taxonomy" id="2032630"/>
    <lineage>
        <taxon>Archaea</taxon>
        <taxon>Methanobacteriati</taxon>
        <taxon>Methanobacteriota</taxon>
        <taxon>Stenosarchaea group</taxon>
        <taxon>Halobacteria</taxon>
        <taxon>Halobacteriales</taxon>
        <taxon>Haloferacaceae</taxon>
        <taxon>Halorubrum</taxon>
    </lineage>
</organism>
<feature type="transmembrane region" description="Helical" evidence="1">
    <location>
        <begin position="91"/>
        <end position="112"/>
    </location>
</feature>
<keyword evidence="3" id="KW-0482">Metalloprotease</keyword>
<keyword evidence="1" id="KW-0812">Transmembrane</keyword>
<keyword evidence="1" id="KW-1133">Transmembrane helix</keyword>
<dbReference type="PANTHER" id="PTHR36435:SF1">
    <property type="entry name" value="CAAX AMINO TERMINAL PROTEASE FAMILY PROTEIN"/>
    <property type="match status" value="1"/>
</dbReference>
<keyword evidence="4" id="KW-1185">Reference proteome</keyword>
<feature type="transmembrane region" description="Helical" evidence="1">
    <location>
        <begin position="17"/>
        <end position="39"/>
    </location>
</feature>
<reference evidence="3 4" key="1">
    <citation type="submission" date="2017-08" db="EMBL/GenBank/DDBJ databases">
        <title>The strain WRN001 was isolated from Binhai saline alkaline soil, Tianjin, China.</title>
        <authorList>
            <person name="Liu D."/>
            <person name="Zhang G."/>
        </authorList>
    </citation>
    <scope>NUCLEOTIDE SEQUENCE [LARGE SCALE GENOMIC DNA]</scope>
    <source>
        <strain evidence="3 4">WN019</strain>
    </source>
</reference>
<dbReference type="GO" id="GO:0004175">
    <property type="term" value="F:endopeptidase activity"/>
    <property type="evidence" value="ECO:0007669"/>
    <property type="project" value="UniProtKB-ARBA"/>
</dbReference>
<dbReference type="GO" id="GO:0080120">
    <property type="term" value="P:CAAX-box protein maturation"/>
    <property type="evidence" value="ECO:0007669"/>
    <property type="project" value="UniProtKB-ARBA"/>
</dbReference>
<keyword evidence="3" id="KW-0378">Hydrolase</keyword>
<feature type="transmembrane region" description="Helical" evidence="1">
    <location>
        <begin position="169"/>
        <end position="186"/>
    </location>
</feature>
<protein>
    <submittedName>
        <fullName evidence="3">CPBP family intramembrane metalloprotease domain-containing protein</fullName>
    </submittedName>
</protein>
<dbReference type="Proteomes" id="UP000218083">
    <property type="component" value="Unassembled WGS sequence"/>
</dbReference>
<dbReference type="InterPro" id="IPR052710">
    <property type="entry name" value="CAAX_protease"/>
</dbReference>
<feature type="domain" description="CAAX prenyl protease 2/Lysostaphin resistance protein A-like" evidence="2">
    <location>
        <begin position="134"/>
        <end position="229"/>
    </location>
</feature>
<dbReference type="PANTHER" id="PTHR36435">
    <property type="entry name" value="SLR1288 PROTEIN"/>
    <property type="match status" value="1"/>
</dbReference>
<name>A0A2A2F886_9EURY</name>
<dbReference type="GO" id="GO:0006508">
    <property type="term" value="P:proteolysis"/>
    <property type="evidence" value="ECO:0007669"/>
    <property type="project" value="UniProtKB-KW"/>
</dbReference>
<feature type="transmembrane region" description="Helical" evidence="1">
    <location>
        <begin position="51"/>
        <end position="71"/>
    </location>
</feature>
<sequence>MTEITTRIQSVGSAVGLTYGSTVIGSVIVTTVAALLGAFGVDVTARPSLRLVMSTILLQGVTFGGLSILYLRFRNLDFEFVSLSIPDRRDVAVTIGGVGTLLGLLIVSSRVISSLGLESAENQVVTVGQQNPTAFLILIPLSFLLVGPGEELLYRGLVQGTLRETLHPTRAIVLASALFASIHLFSLSGEGKLVYVGIAFVLALVLGATYEYTDNLVVPTLIHGAYNAIQFTSAYLTATGGM</sequence>
<evidence type="ECO:0000259" key="2">
    <source>
        <dbReference type="Pfam" id="PF02517"/>
    </source>
</evidence>
<gene>
    <name evidence="3" type="ORF">CK500_14905</name>
</gene>
<keyword evidence="1" id="KW-0472">Membrane</keyword>
<evidence type="ECO:0000313" key="3">
    <source>
        <dbReference type="EMBL" id="PAU80815.1"/>
    </source>
</evidence>
<dbReference type="EMBL" id="NSKC01000011">
    <property type="protein sequence ID" value="PAU80815.1"/>
    <property type="molecule type" value="Genomic_DNA"/>
</dbReference>
<feature type="transmembrane region" description="Helical" evidence="1">
    <location>
        <begin position="193"/>
        <end position="210"/>
    </location>
</feature>
<dbReference type="Pfam" id="PF02517">
    <property type="entry name" value="Rce1-like"/>
    <property type="match status" value="1"/>
</dbReference>
<keyword evidence="3" id="KW-0645">Protease</keyword>
<evidence type="ECO:0000256" key="1">
    <source>
        <dbReference type="SAM" id="Phobius"/>
    </source>
</evidence>
<dbReference type="AlphaFoldDB" id="A0A2A2F886"/>
<proteinExistence type="predicted"/>
<feature type="transmembrane region" description="Helical" evidence="1">
    <location>
        <begin position="133"/>
        <end position="149"/>
    </location>
</feature>
<evidence type="ECO:0000313" key="4">
    <source>
        <dbReference type="Proteomes" id="UP000218083"/>
    </source>
</evidence>